<organism evidence="16 17">
    <name type="scientific">Duganella aceris</name>
    <dbReference type="NCBI Taxonomy" id="2703883"/>
    <lineage>
        <taxon>Bacteria</taxon>
        <taxon>Pseudomonadati</taxon>
        <taxon>Pseudomonadota</taxon>
        <taxon>Betaproteobacteria</taxon>
        <taxon>Burkholderiales</taxon>
        <taxon>Oxalobacteraceae</taxon>
        <taxon>Telluria group</taxon>
        <taxon>Duganella</taxon>
    </lineage>
</organism>
<evidence type="ECO:0000256" key="5">
    <source>
        <dbReference type="ARBA" id="ARBA00022692"/>
    </source>
</evidence>
<accession>A0ABX0FKW6</accession>
<comment type="subcellular location">
    <subcellularLocation>
        <location evidence="1 11">Cell outer membrane</location>
        <topology evidence="1 11">Multi-pass membrane protein</topology>
    </subcellularLocation>
</comment>
<dbReference type="PANTHER" id="PTHR32552">
    <property type="entry name" value="FERRICHROME IRON RECEPTOR-RELATED"/>
    <property type="match status" value="1"/>
</dbReference>
<keyword evidence="5 11" id="KW-0812">Transmembrane</keyword>
<dbReference type="SUPFAM" id="SSF56935">
    <property type="entry name" value="Porins"/>
    <property type="match status" value="1"/>
</dbReference>
<keyword evidence="6" id="KW-0408">Iron</keyword>
<keyword evidence="9 11" id="KW-0472">Membrane</keyword>
<evidence type="ECO:0000256" key="2">
    <source>
        <dbReference type="ARBA" id="ARBA00022448"/>
    </source>
</evidence>
<dbReference type="InterPro" id="IPR012910">
    <property type="entry name" value="Plug_dom"/>
</dbReference>
<evidence type="ECO:0000256" key="3">
    <source>
        <dbReference type="ARBA" id="ARBA00022452"/>
    </source>
</evidence>
<proteinExistence type="inferred from homology"/>
<dbReference type="Pfam" id="PF07715">
    <property type="entry name" value="Plug"/>
    <property type="match status" value="1"/>
</dbReference>
<evidence type="ECO:0000256" key="10">
    <source>
        <dbReference type="ARBA" id="ARBA00023237"/>
    </source>
</evidence>
<keyword evidence="7" id="KW-0406">Ion transport</keyword>
<dbReference type="PROSITE" id="PS52016">
    <property type="entry name" value="TONB_DEPENDENT_REC_3"/>
    <property type="match status" value="1"/>
</dbReference>
<protein>
    <submittedName>
        <fullName evidence="16">TonB-dependent receptor</fullName>
    </submittedName>
</protein>
<evidence type="ECO:0000256" key="7">
    <source>
        <dbReference type="ARBA" id="ARBA00023065"/>
    </source>
</evidence>
<name>A0ABX0FKW6_9BURK</name>
<evidence type="ECO:0000256" key="6">
    <source>
        <dbReference type="ARBA" id="ARBA00023004"/>
    </source>
</evidence>
<dbReference type="InterPro" id="IPR000531">
    <property type="entry name" value="Beta-barrel_TonB"/>
</dbReference>
<comment type="caution">
    <text evidence="16">The sequence shown here is derived from an EMBL/GenBank/DDBJ whole genome shotgun (WGS) entry which is preliminary data.</text>
</comment>
<gene>
    <name evidence="16" type="ORF">GW587_13005</name>
</gene>
<dbReference type="EMBL" id="JAADJT010000005">
    <property type="protein sequence ID" value="NGZ85169.1"/>
    <property type="molecule type" value="Genomic_DNA"/>
</dbReference>
<evidence type="ECO:0000256" key="13">
    <source>
        <dbReference type="SAM" id="MobiDB-lite"/>
    </source>
</evidence>
<evidence type="ECO:0000256" key="11">
    <source>
        <dbReference type="PROSITE-ProRule" id="PRU01360"/>
    </source>
</evidence>
<dbReference type="CDD" id="cd01347">
    <property type="entry name" value="ligand_gated_channel"/>
    <property type="match status" value="1"/>
</dbReference>
<dbReference type="Proteomes" id="UP000666369">
    <property type="component" value="Unassembled WGS sequence"/>
</dbReference>
<evidence type="ECO:0000259" key="14">
    <source>
        <dbReference type="Pfam" id="PF00593"/>
    </source>
</evidence>
<evidence type="ECO:0000256" key="8">
    <source>
        <dbReference type="ARBA" id="ARBA00023077"/>
    </source>
</evidence>
<keyword evidence="10 11" id="KW-0998">Cell outer membrane</keyword>
<keyword evidence="16" id="KW-0675">Receptor</keyword>
<feature type="domain" description="TonB-dependent receptor-like beta-barrel" evidence="14">
    <location>
        <begin position="269"/>
        <end position="673"/>
    </location>
</feature>
<keyword evidence="2 11" id="KW-0813">Transport</keyword>
<keyword evidence="8 12" id="KW-0798">TonB box</keyword>
<evidence type="ECO:0000256" key="12">
    <source>
        <dbReference type="RuleBase" id="RU003357"/>
    </source>
</evidence>
<evidence type="ECO:0000259" key="15">
    <source>
        <dbReference type="Pfam" id="PF07715"/>
    </source>
</evidence>
<dbReference type="Gene3D" id="2.40.170.20">
    <property type="entry name" value="TonB-dependent receptor, beta-barrel domain"/>
    <property type="match status" value="1"/>
</dbReference>
<reference evidence="17" key="1">
    <citation type="submission" date="2023-07" db="EMBL/GenBank/DDBJ databases">
        <title>Duganella aceri sp. nov., isolated from tree sap.</title>
        <authorList>
            <person name="Kim I.S."/>
        </authorList>
    </citation>
    <scope>NUCLEOTIDE SEQUENCE [LARGE SCALE GENOMIC DNA]</scope>
    <source>
        <strain evidence="17">SAP-35</strain>
    </source>
</reference>
<dbReference type="InterPro" id="IPR039426">
    <property type="entry name" value="TonB-dep_rcpt-like"/>
</dbReference>
<sequence>MLTVGAAIGISATAQTSAPTDAQPEAKPGVDQVVVTAARRSQLLSDVAGSVTAMSGLKLEQLGMETAEDVFKLSPGVQFNKGNADGALYSIRGIGTNTSSDNVVFGQAPTGIYIDDIPFTDPYVFISSPDIAPFDLERVEVLRGPQGALYGSSSLGGAVRYLFNKPNLDNTEFSVMSGFSSVAGGGNGYTANTMANLPLSKGVAALRMVLTSRKDAGYVDNLGTGRNDINANRADAGRAILALKPMQGLDITATYMTQRSRQDGTSAVSPSADSLTVDTPTDAHVKSRVTLADVQVNWERNGLRLTSITGYQTKRRDQVNDVSYLLVPDFTMYGGIEYPNVDRAINDEPRHSNSFTQEFRLASAHPDRLDWLIGAFHQKANFFRGQSITLPGANDPENLPGDEYFATVRTGTAVENSLFADLDWKATPQWSLGAGARYFKTKVDFDRSNYGAPFTHFSDSDNGVTPKFSTRYAFTPAVSVYATASRGYRFGGINTVGLLPYKSDSLWNYETGVRLQPNRDLNLSLSGFVLDWKDIQVSSADSNGFVIISNVGKAKSTGLEATFGWRASQALRINGSLAYTDATIRSDFVSASGVAVDSGTRLPGVAKLQTTLDGSYNFAGPMDTQGTFTTVLQYVGSRRAQMDAGLVLPGYTTADLRLNIRKDNWELSAYVQNAADKRGQSSAALNYSTYLNPGTVNYTEWYPIRPRTVGMSLRYDY</sequence>
<comment type="similarity">
    <text evidence="11 12">Belongs to the TonB-dependent receptor family.</text>
</comment>
<feature type="region of interest" description="Disordered" evidence="13">
    <location>
        <begin position="260"/>
        <end position="279"/>
    </location>
</feature>
<evidence type="ECO:0000256" key="1">
    <source>
        <dbReference type="ARBA" id="ARBA00004571"/>
    </source>
</evidence>
<evidence type="ECO:0000256" key="9">
    <source>
        <dbReference type="ARBA" id="ARBA00023136"/>
    </source>
</evidence>
<keyword evidence="4" id="KW-0410">Iron transport</keyword>
<dbReference type="Pfam" id="PF00593">
    <property type="entry name" value="TonB_dep_Rec_b-barrel"/>
    <property type="match status" value="1"/>
</dbReference>
<dbReference type="RefSeq" id="WP_166103354.1">
    <property type="nucleotide sequence ID" value="NZ_JAADJT010000005.1"/>
</dbReference>
<dbReference type="InterPro" id="IPR036942">
    <property type="entry name" value="Beta-barrel_TonB_sf"/>
</dbReference>
<evidence type="ECO:0000313" key="16">
    <source>
        <dbReference type="EMBL" id="NGZ85169.1"/>
    </source>
</evidence>
<dbReference type="PANTHER" id="PTHR32552:SF81">
    <property type="entry name" value="TONB-DEPENDENT OUTER MEMBRANE RECEPTOR"/>
    <property type="match status" value="1"/>
</dbReference>
<evidence type="ECO:0000313" key="17">
    <source>
        <dbReference type="Proteomes" id="UP000666369"/>
    </source>
</evidence>
<keyword evidence="3 11" id="KW-1134">Transmembrane beta strand</keyword>
<keyword evidence="17" id="KW-1185">Reference proteome</keyword>
<evidence type="ECO:0000256" key="4">
    <source>
        <dbReference type="ARBA" id="ARBA00022496"/>
    </source>
</evidence>
<feature type="domain" description="TonB-dependent receptor plug" evidence="15">
    <location>
        <begin position="45"/>
        <end position="158"/>
    </location>
</feature>